<gene>
    <name evidence="2" type="ORF">CELE_Y37E11AL.12</name>
    <name evidence="2 4" type="ORF">Y37E11AL.12</name>
</gene>
<dbReference type="Bgee" id="WBGene00195010">
    <property type="expression patterns" value="Expressed in larva and 1 other cell type or tissue"/>
</dbReference>
<keyword evidence="1" id="KW-0812">Transmembrane</keyword>
<evidence type="ECO:0000256" key="1">
    <source>
        <dbReference type="SAM" id="Phobius"/>
    </source>
</evidence>
<dbReference type="InParanoid" id="D3KZG6"/>
<dbReference type="RefSeq" id="NP_001255252.1">
    <property type="nucleotide sequence ID" value="NM_001268323.1"/>
</dbReference>
<accession>D3KZG6</accession>
<dbReference type="AlphaFoldDB" id="D3KZG6"/>
<dbReference type="GeneID" id="13192703"/>
<dbReference type="OrthoDB" id="5856282at2759"/>
<keyword evidence="1" id="KW-1133">Transmembrane helix</keyword>
<dbReference type="CTD" id="13192703"/>
<dbReference type="Proteomes" id="UP000001940">
    <property type="component" value="Chromosome IV"/>
</dbReference>
<protein>
    <submittedName>
        <fullName evidence="2">Uncharacterized protein</fullName>
    </submittedName>
</protein>
<feature type="transmembrane region" description="Helical" evidence="1">
    <location>
        <begin position="32"/>
        <end position="50"/>
    </location>
</feature>
<keyword evidence="1" id="KW-0472">Membrane</keyword>
<dbReference type="WormBase" id="Y37E11AL.12">
    <property type="protein sequence ID" value="CE44617"/>
    <property type="gene ID" value="WBGene00195010"/>
</dbReference>
<proteinExistence type="predicted"/>
<evidence type="ECO:0000313" key="3">
    <source>
        <dbReference type="Proteomes" id="UP000001940"/>
    </source>
</evidence>
<reference evidence="2 3" key="1">
    <citation type="journal article" date="1998" name="Science">
        <title>Genome sequence of the nematode C. elegans: a platform for investigating biology.</title>
        <authorList>
            <consortium name="The C. elegans sequencing consortium"/>
            <person name="Sulson J.E."/>
            <person name="Waterston R."/>
        </authorList>
    </citation>
    <scope>NUCLEOTIDE SEQUENCE [LARGE SCALE GENOMIC DNA]</scope>
    <source>
        <strain evidence="2 3">Bristol N2</strain>
    </source>
</reference>
<name>D3KZG6_CAEEL</name>
<evidence type="ECO:0000313" key="4">
    <source>
        <dbReference type="WormBase" id="Y37E11AL.12"/>
    </source>
</evidence>
<dbReference type="KEGG" id="cel:CELE_Y37E11AL.12"/>
<dbReference type="SMR" id="D3KZG6"/>
<dbReference type="EMBL" id="BX284604">
    <property type="protein sequence ID" value="CCD68236.1"/>
    <property type="molecule type" value="Genomic_DNA"/>
</dbReference>
<dbReference type="AGR" id="WB:WBGene00195010"/>
<evidence type="ECO:0000313" key="2">
    <source>
        <dbReference type="EMBL" id="CCD68236.1"/>
    </source>
</evidence>
<dbReference type="PaxDb" id="6239-Y37E11AL.12"/>
<sequence length="70" mass="8073">MQQGQVNSRELADALNNVKIINEDAPTNSFRFYIFISFLGIIIAYLLALFNRESVCNLLKTDNNDYFSHK</sequence>
<keyword evidence="3" id="KW-1185">Reference proteome</keyword>
<organism evidence="2 3">
    <name type="scientific">Caenorhabditis elegans</name>
    <dbReference type="NCBI Taxonomy" id="6239"/>
    <lineage>
        <taxon>Eukaryota</taxon>
        <taxon>Metazoa</taxon>
        <taxon>Ecdysozoa</taxon>
        <taxon>Nematoda</taxon>
        <taxon>Chromadorea</taxon>
        <taxon>Rhabditida</taxon>
        <taxon>Rhabditina</taxon>
        <taxon>Rhabditomorpha</taxon>
        <taxon>Rhabditoidea</taxon>
        <taxon>Rhabditidae</taxon>
        <taxon>Peloderinae</taxon>
        <taxon>Caenorhabditis</taxon>
    </lineage>
</organism>
<dbReference type="HOGENOM" id="CLU_2760123_0_0_1"/>